<comment type="caution">
    <text evidence="1">The sequence shown here is derived from an EMBL/GenBank/DDBJ whole genome shotgun (WGS) entry which is preliminary data.</text>
</comment>
<dbReference type="Proteomes" id="UP000473089">
    <property type="component" value="Unassembled WGS sequence"/>
</dbReference>
<evidence type="ECO:0000313" key="2">
    <source>
        <dbReference type="Proteomes" id="UP000473089"/>
    </source>
</evidence>
<protein>
    <submittedName>
        <fullName evidence="1">GNAT family N-acetyltransferase</fullName>
    </submittedName>
</protein>
<sequence length="179" mass="21948">MLDINLKYNDIEIVNVEKENIEDVFYMMKSNENEVNLDFHPLTNEKELEDTFIEYYLSECEFFIKITYRSHLIGLIKGRAEFKNPNEIWILYFLKDRYRLENREWYNIIHNLEIYFFKQYGIDDFYVVIDNNNLNLINIFKENGFSISRMYEKNGYNNIKGNEIVLKKLRHVNRAKYYI</sequence>
<dbReference type="AlphaFoldDB" id="A0A6M0T0S8"/>
<dbReference type="Pfam" id="PF13420">
    <property type="entry name" value="Acetyltransf_4"/>
    <property type="match status" value="1"/>
</dbReference>
<reference evidence="1 2" key="1">
    <citation type="submission" date="2019-02" db="EMBL/GenBank/DDBJ databases">
        <title>Genome sequencing of Clostridium botulinum clinical isolates.</title>
        <authorList>
            <person name="Brunt J."/>
            <person name="Van Vliet A.H.M."/>
            <person name="Stringer S.C."/>
            <person name="Grant K.A."/>
            <person name="Carter A.C."/>
            <person name="Peck M.W."/>
        </authorList>
    </citation>
    <scope>NUCLEOTIDE SEQUENCE [LARGE SCALE GENOMIC DNA]</scope>
    <source>
        <strain evidence="1 2">R1125/03</strain>
    </source>
</reference>
<gene>
    <name evidence="1" type="ORF">EXM42_09235</name>
</gene>
<name>A0A6M0T0S8_CLOBO</name>
<accession>A0A6M0T0S8</accession>
<dbReference type="EMBL" id="SGJP01000016">
    <property type="protein sequence ID" value="NFA60570.1"/>
    <property type="molecule type" value="Genomic_DNA"/>
</dbReference>
<dbReference type="Gene3D" id="3.40.630.30">
    <property type="match status" value="1"/>
</dbReference>
<proteinExistence type="predicted"/>
<keyword evidence="1" id="KW-0808">Transferase</keyword>
<organism evidence="1 2">
    <name type="scientific">Clostridium botulinum</name>
    <dbReference type="NCBI Taxonomy" id="1491"/>
    <lineage>
        <taxon>Bacteria</taxon>
        <taxon>Bacillati</taxon>
        <taxon>Bacillota</taxon>
        <taxon>Clostridia</taxon>
        <taxon>Eubacteriales</taxon>
        <taxon>Clostridiaceae</taxon>
        <taxon>Clostridium</taxon>
    </lineage>
</organism>
<dbReference type="GO" id="GO:0016740">
    <property type="term" value="F:transferase activity"/>
    <property type="evidence" value="ECO:0007669"/>
    <property type="project" value="UniProtKB-KW"/>
</dbReference>
<evidence type="ECO:0000313" key="1">
    <source>
        <dbReference type="EMBL" id="NFA60570.1"/>
    </source>
</evidence>